<dbReference type="AlphaFoldDB" id="A0EFZ1"/>
<proteinExistence type="predicted"/>
<dbReference type="HOGENOM" id="CLU_2125897_0_0_1"/>
<organism evidence="1 2">
    <name type="scientific">Paramecium tetraurelia</name>
    <dbReference type="NCBI Taxonomy" id="5888"/>
    <lineage>
        <taxon>Eukaryota</taxon>
        <taxon>Sar</taxon>
        <taxon>Alveolata</taxon>
        <taxon>Ciliophora</taxon>
        <taxon>Intramacronucleata</taxon>
        <taxon>Oligohymenophorea</taxon>
        <taxon>Peniculida</taxon>
        <taxon>Parameciidae</taxon>
        <taxon>Paramecium</taxon>
    </lineage>
</organism>
<accession>A0EFZ1</accession>
<protein>
    <submittedName>
        <fullName evidence="1">Uncharacterized protein</fullName>
    </submittedName>
</protein>
<dbReference type="RefSeq" id="XP_001461605.1">
    <property type="nucleotide sequence ID" value="XM_001461568.1"/>
</dbReference>
<dbReference type="InParanoid" id="A0EFZ1"/>
<gene>
    <name evidence="1" type="ORF">GSPATT00026555001</name>
</gene>
<dbReference type="KEGG" id="ptm:GSPATT00026555001"/>
<sequence length="114" mass="13115">MGAEDIVDLLTLIRLILKGKLLSIKTPFQEMKRTGRVAMWHTGLLQVILQGLTLREVNKILLEDEILYEKGMTCQNIYIVLKRFCDDEVGSHIMKRDWVLCFSYANLLGDGKCK</sequence>
<dbReference type="EMBL" id="CT868676">
    <property type="protein sequence ID" value="CAK94232.1"/>
    <property type="molecule type" value="Genomic_DNA"/>
</dbReference>
<dbReference type="GeneID" id="5047390"/>
<name>A0EFZ1_PARTE</name>
<evidence type="ECO:0000313" key="2">
    <source>
        <dbReference type="Proteomes" id="UP000000600"/>
    </source>
</evidence>
<evidence type="ECO:0000313" key="1">
    <source>
        <dbReference type="EMBL" id="CAK94232.1"/>
    </source>
</evidence>
<keyword evidence="2" id="KW-1185">Reference proteome</keyword>
<dbReference type="Proteomes" id="UP000000600">
    <property type="component" value="Unassembled WGS sequence"/>
</dbReference>
<reference evidence="1 2" key="1">
    <citation type="journal article" date="2006" name="Nature">
        <title>Global trends of whole-genome duplications revealed by the ciliate Paramecium tetraurelia.</title>
        <authorList>
            <consortium name="Genoscope"/>
            <person name="Aury J.-M."/>
            <person name="Jaillon O."/>
            <person name="Duret L."/>
            <person name="Noel B."/>
            <person name="Jubin C."/>
            <person name="Porcel B.M."/>
            <person name="Segurens B."/>
            <person name="Daubin V."/>
            <person name="Anthouard V."/>
            <person name="Aiach N."/>
            <person name="Arnaiz O."/>
            <person name="Billaut A."/>
            <person name="Beisson J."/>
            <person name="Blanc I."/>
            <person name="Bouhouche K."/>
            <person name="Camara F."/>
            <person name="Duharcourt S."/>
            <person name="Guigo R."/>
            <person name="Gogendeau D."/>
            <person name="Katinka M."/>
            <person name="Keller A.-M."/>
            <person name="Kissmehl R."/>
            <person name="Klotz C."/>
            <person name="Koll F."/>
            <person name="Le Moue A."/>
            <person name="Lepere C."/>
            <person name="Malinsky S."/>
            <person name="Nowacki M."/>
            <person name="Nowak J.K."/>
            <person name="Plattner H."/>
            <person name="Poulain J."/>
            <person name="Ruiz F."/>
            <person name="Serrano V."/>
            <person name="Zagulski M."/>
            <person name="Dessen P."/>
            <person name="Betermier M."/>
            <person name="Weissenbach J."/>
            <person name="Scarpelli C."/>
            <person name="Schachter V."/>
            <person name="Sperling L."/>
            <person name="Meyer E."/>
            <person name="Cohen J."/>
            <person name="Wincker P."/>
        </authorList>
    </citation>
    <scope>NUCLEOTIDE SEQUENCE [LARGE SCALE GENOMIC DNA]</scope>
    <source>
        <strain evidence="1 2">Stock d4-2</strain>
    </source>
</reference>